<proteinExistence type="predicted"/>
<evidence type="ECO:0000313" key="2">
    <source>
        <dbReference type="Proteomes" id="UP000267017"/>
    </source>
</evidence>
<dbReference type="Proteomes" id="UP000267017">
    <property type="component" value="Unassembled WGS sequence"/>
</dbReference>
<gene>
    <name evidence="1" type="ORF">EHV15_20825</name>
</gene>
<dbReference type="RefSeq" id="WP_128632888.1">
    <property type="nucleotide sequence ID" value="NZ_RRCN01000001.1"/>
</dbReference>
<comment type="caution">
    <text evidence="1">The sequence shown here is derived from an EMBL/GenBank/DDBJ whole genome shotgun (WGS) entry which is preliminary data.</text>
</comment>
<evidence type="ECO:0000313" key="1">
    <source>
        <dbReference type="EMBL" id="RRJ65088.1"/>
    </source>
</evidence>
<accession>A0A3P3U651</accession>
<reference evidence="1 2" key="1">
    <citation type="submission" date="2018-11" db="EMBL/GenBank/DDBJ databases">
        <title>Genome sequencing of Paenibacillus sp. KCOM 3021 (= ChDC PVNT-B20).</title>
        <authorList>
            <person name="Kook J.-K."/>
            <person name="Park S.-N."/>
            <person name="Lim Y.K."/>
        </authorList>
    </citation>
    <scope>NUCLEOTIDE SEQUENCE [LARGE SCALE GENOMIC DNA]</scope>
    <source>
        <strain evidence="1 2">KCOM 3021</strain>
    </source>
</reference>
<organism evidence="1 2">
    <name type="scientific">Paenibacillus oralis</name>
    <dbReference type="NCBI Taxonomy" id="2490856"/>
    <lineage>
        <taxon>Bacteria</taxon>
        <taxon>Bacillati</taxon>
        <taxon>Bacillota</taxon>
        <taxon>Bacilli</taxon>
        <taxon>Bacillales</taxon>
        <taxon>Paenibacillaceae</taxon>
        <taxon>Paenibacillus</taxon>
    </lineage>
</organism>
<dbReference type="AlphaFoldDB" id="A0A3P3U651"/>
<dbReference type="OrthoDB" id="1842465at2"/>
<sequence>MREPNKLEDMLGSLLRVDDETWGGYAFSRDILSQRIRPEQKAEMIAGAVACGRQYARRISGEYGCTDVRLLAERLKLRLEFQDVSMTGKRILFACYTPPDKIIMMAEPVRKAARLVSGEAAGLVELFRQDDIMNTILGHEIFHVVEDRFEPDIYTRNEKIVLWNFLGLKHRSTIRALSEIGAMAFTRELNKLNYSPFILDFLLYFSYDSSGAEEIYRDVLGVGSGRCRETVENYK</sequence>
<keyword evidence="2" id="KW-1185">Reference proteome</keyword>
<dbReference type="EMBL" id="RRCN01000001">
    <property type="protein sequence ID" value="RRJ65088.1"/>
    <property type="molecule type" value="Genomic_DNA"/>
</dbReference>
<name>A0A3P3U651_9BACL</name>
<protein>
    <submittedName>
        <fullName evidence="1">Uncharacterized protein</fullName>
    </submittedName>
</protein>